<proteinExistence type="predicted"/>
<dbReference type="EMBL" id="PEWY01000180">
    <property type="protein sequence ID" value="PIU36377.1"/>
    <property type="molecule type" value="Genomic_DNA"/>
</dbReference>
<evidence type="ECO:0000313" key="2">
    <source>
        <dbReference type="Proteomes" id="UP000230184"/>
    </source>
</evidence>
<dbReference type="InterPro" id="IPR010921">
    <property type="entry name" value="Trp_repressor/repl_initiator"/>
</dbReference>
<organism evidence="1 2">
    <name type="scientific">Candidatus Roizmanbacteria bacterium CG07_land_8_20_14_0_80_34_15</name>
    <dbReference type="NCBI Taxonomy" id="1974849"/>
    <lineage>
        <taxon>Bacteria</taxon>
        <taxon>Candidatus Roizmaniibacteriota</taxon>
    </lineage>
</organism>
<dbReference type="GO" id="GO:0043565">
    <property type="term" value="F:sequence-specific DNA binding"/>
    <property type="evidence" value="ECO:0007669"/>
    <property type="project" value="InterPro"/>
</dbReference>
<dbReference type="Gene3D" id="1.10.1270.10">
    <property type="entry name" value="TrpR-like"/>
    <property type="match status" value="1"/>
</dbReference>
<reference evidence="2" key="1">
    <citation type="submission" date="2017-09" db="EMBL/GenBank/DDBJ databases">
        <title>Depth-based differentiation of microbial function through sediment-hosted aquifers and enrichment of novel symbionts in the deep terrestrial subsurface.</title>
        <authorList>
            <person name="Probst A.J."/>
            <person name="Ladd B."/>
            <person name="Jarett J.K."/>
            <person name="Geller-Mcgrath D.E."/>
            <person name="Sieber C.M.K."/>
            <person name="Emerson J.B."/>
            <person name="Anantharaman K."/>
            <person name="Thomas B.C."/>
            <person name="Malmstrom R."/>
            <person name="Stieglmeier M."/>
            <person name="Klingl A."/>
            <person name="Woyke T."/>
            <person name="Ryan C.M."/>
            <person name="Banfield J.F."/>
        </authorList>
    </citation>
    <scope>NUCLEOTIDE SEQUENCE [LARGE SCALE GENOMIC DNA]</scope>
</reference>
<name>A0A2M6YSA5_9BACT</name>
<gene>
    <name evidence="1" type="ORF">COT02_06380</name>
</gene>
<accession>A0A2M6YSA5</accession>
<sequence>MARISKKMVDEKLLAKIYKLFYEVFSRYQGQEDFLLIIDDILSPTEKVMLAKRLAIIYMLIKKVDYRDIADTLKVSTATILFYATTFYKRNSRVVNIINKMLKKENVLNFLDDFFSNFMIHPGVYIGHWKLYRDHQRKQEERKIIG</sequence>
<dbReference type="InterPro" id="IPR038116">
    <property type="entry name" value="TrpR-like_sf"/>
</dbReference>
<comment type="caution">
    <text evidence="1">The sequence shown here is derived from an EMBL/GenBank/DDBJ whole genome shotgun (WGS) entry which is preliminary data.</text>
</comment>
<protein>
    <submittedName>
        <fullName evidence="1">Uncharacterized protein</fullName>
    </submittedName>
</protein>
<dbReference type="Proteomes" id="UP000230184">
    <property type="component" value="Unassembled WGS sequence"/>
</dbReference>
<dbReference type="SUPFAM" id="SSF48295">
    <property type="entry name" value="TrpR-like"/>
    <property type="match status" value="1"/>
</dbReference>
<dbReference type="InterPro" id="IPR000831">
    <property type="entry name" value="Trp_repress"/>
</dbReference>
<dbReference type="AlphaFoldDB" id="A0A2M6YSA5"/>
<dbReference type="GO" id="GO:0003700">
    <property type="term" value="F:DNA-binding transcription factor activity"/>
    <property type="evidence" value="ECO:0007669"/>
    <property type="project" value="InterPro"/>
</dbReference>
<dbReference type="Pfam" id="PF01371">
    <property type="entry name" value="Trp_repressor"/>
    <property type="match status" value="1"/>
</dbReference>
<evidence type="ECO:0000313" key="1">
    <source>
        <dbReference type="EMBL" id="PIU36377.1"/>
    </source>
</evidence>